<reference evidence="2" key="1">
    <citation type="journal article" date="2013" name="Science">
        <title>The Amborella genome and the evolution of flowering plants.</title>
        <authorList>
            <consortium name="Amborella Genome Project"/>
        </authorList>
    </citation>
    <scope>NUCLEOTIDE SEQUENCE [LARGE SCALE GENOMIC DNA]</scope>
</reference>
<evidence type="ECO:0000313" key="2">
    <source>
        <dbReference type="Proteomes" id="UP000017836"/>
    </source>
</evidence>
<dbReference type="AlphaFoldDB" id="W1NMZ5"/>
<accession>W1NMZ5</accession>
<dbReference type="EMBL" id="KI397142">
    <property type="protein sequence ID" value="ERM96669.1"/>
    <property type="molecule type" value="Genomic_DNA"/>
</dbReference>
<sequence length="70" mass="7417">MEKGTKAVLLGAKAAGSGVGFGTKGPRTSSSHAANSQILTLSLFFPRGQEAHQQHVLRDSTVFALYWVDS</sequence>
<name>W1NMZ5_AMBTC</name>
<evidence type="ECO:0000313" key="1">
    <source>
        <dbReference type="EMBL" id="ERM96669.1"/>
    </source>
</evidence>
<protein>
    <submittedName>
        <fullName evidence="1">Uncharacterized protein</fullName>
    </submittedName>
</protein>
<dbReference type="Gramene" id="ERM96669">
    <property type="protein sequence ID" value="ERM96669"/>
    <property type="gene ID" value="AMTR_s00001p00272620"/>
</dbReference>
<dbReference type="Proteomes" id="UP000017836">
    <property type="component" value="Unassembled WGS sequence"/>
</dbReference>
<proteinExistence type="predicted"/>
<dbReference type="HOGENOM" id="CLU_2761132_0_0_1"/>
<organism evidence="1 2">
    <name type="scientific">Amborella trichopoda</name>
    <dbReference type="NCBI Taxonomy" id="13333"/>
    <lineage>
        <taxon>Eukaryota</taxon>
        <taxon>Viridiplantae</taxon>
        <taxon>Streptophyta</taxon>
        <taxon>Embryophyta</taxon>
        <taxon>Tracheophyta</taxon>
        <taxon>Spermatophyta</taxon>
        <taxon>Magnoliopsida</taxon>
        <taxon>Amborellales</taxon>
        <taxon>Amborellaceae</taxon>
        <taxon>Amborella</taxon>
    </lineage>
</organism>
<gene>
    <name evidence="1" type="ORF">AMTR_s00001p00272620</name>
</gene>
<keyword evidence="2" id="KW-1185">Reference proteome</keyword>